<evidence type="ECO:0000313" key="1">
    <source>
        <dbReference type="EMBL" id="BAK07563.1"/>
    </source>
</evidence>
<reference evidence="1" key="1">
    <citation type="journal article" date="2011" name="Plant Physiol.">
        <title>Comprehensive sequence analysis of 24,783 barley full-length cDNAs derived from 12 clone libraries.</title>
        <authorList>
            <person name="Matsumoto T."/>
            <person name="Tanaka T."/>
            <person name="Sakai H."/>
            <person name="Amano N."/>
            <person name="Kanamori H."/>
            <person name="Kurita K."/>
            <person name="Kikuta A."/>
            <person name="Kamiya K."/>
            <person name="Yamamoto M."/>
            <person name="Ikawa H."/>
            <person name="Fujii N."/>
            <person name="Hori K."/>
            <person name="Itoh T."/>
            <person name="Sato K."/>
        </authorList>
    </citation>
    <scope>NUCLEOTIDE SEQUENCE</scope>
    <source>
        <tissue evidence="1">Flower</tissue>
    </source>
</reference>
<accession>F2EJP1</accession>
<protein>
    <submittedName>
        <fullName evidence="1">Predicted protein</fullName>
    </submittedName>
</protein>
<dbReference type="AlphaFoldDB" id="F2EJP1"/>
<sequence>MDVVWSPRPPCLIAMLPRIVQERGCAPWVFMYALVCWVEGPSMEDDTTQVSTMPQAGDRPLLILSRTNDTESMAKLGLRSPKYRLI</sequence>
<dbReference type="EMBL" id="AK376368">
    <property type="protein sequence ID" value="BAK07563.1"/>
    <property type="molecule type" value="mRNA"/>
</dbReference>
<name>F2EJP1_HORVV</name>
<proteinExistence type="evidence at transcript level"/>
<organism evidence="1">
    <name type="scientific">Hordeum vulgare subsp. vulgare</name>
    <name type="common">Domesticated barley</name>
    <dbReference type="NCBI Taxonomy" id="112509"/>
    <lineage>
        <taxon>Eukaryota</taxon>
        <taxon>Viridiplantae</taxon>
        <taxon>Streptophyta</taxon>
        <taxon>Embryophyta</taxon>
        <taxon>Tracheophyta</taxon>
        <taxon>Spermatophyta</taxon>
        <taxon>Magnoliopsida</taxon>
        <taxon>Liliopsida</taxon>
        <taxon>Poales</taxon>
        <taxon>Poaceae</taxon>
        <taxon>BOP clade</taxon>
        <taxon>Pooideae</taxon>
        <taxon>Triticodae</taxon>
        <taxon>Triticeae</taxon>
        <taxon>Hordeinae</taxon>
        <taxon>Hordeum</taxon>
    </lineage>
</organism>